<comment type="caution">
    <text evidence="2">The sequence shown here is derived from an EMBL/GenBank/DDBJ whole genome shotgun (WGS) entry which is preliminary data.</text>
</comment>
<dbReference type="InterPro" id="IPR036465">
    <property type="entry name" value="vWFA_dom_sf"/>
</dbReference>
<dbReference type="Proteomes" id="UP001159428">
    <property type="component" value="Unassembled WGS sequence"/>
</dbReference>
<dbReference type="Pfam" id="PF00092">
    <property type="entry name" value="VWA"/>
    <property type="match status" value="1"/>
</dbReference>
<feature type="domain" description="VWFA" evidence="1">
    <location>
        <begin position="98"/>
        <end position="235"/>
    </location>
</feature>
<dbReference type="EMBL" id="CALNXJ010000003">
    <property type="protein sequence ID" value="CAH3035097.1"/>
    <property type="molecule type" value="Genomic_DNA"/>
</dbReference>
<name>A0AAU9VND1_9CNID</name>
<reference evidence="2 3" key="1">
    <citation type="submission" date="2022-05" db="EMBL/GenBank/DDBJ databases">
        <authorList>
            <consortium name="Genoscope - CEA"/>
            <person name="William W."/>
        </authorList>
    </citation>
    <scope>NUCLEOTIDE SEQUENCE [LARGE SCALE GENOMIC DNA]</scope>
</reference>
<gene>
    <name evidence="2" type="ORF">PMEA_00017265</name>
</gene>
<evidence type="ECO:0000259" key="1">
    <source>
        <dbReference type="PROSITE" id="PS50234"/>
    </source>
</evidence>
<dbReference type="Gene3D" id="3.40.50.410">
    <property type="entry name" value="von Willebrand factor, type A domain"/>
    <property type="match status" value="1"/>
</dbReference>
<protein>
    <recommendedName>
        <fullName evidence="1">VWFA domain-containing protein</fullName>
    </recommendedName>
</protein>
<dbReference type="InterPro" id="IPR002035">
    <property type="entry name" value="VWF_A"/>
</dbReference>
<dbReference type="AlphaFoldDB" id="A0AAU9VND1"/>
<organism evidence="2 3">
    <name type="scientific">Pocillopora meandrina</name>
    <dbReference type="NCBI Taxonomy" id="46732"/>
    <lineage>
        <taxon>Eukaryota</taxon>
        <taxon>Metazoa</taxon>
        <taxon>Cnidaria</taxon>
        <taxon>Anthozoa</taxon>
        <taxon>Hexacorallia</taxon>
        <taxon>Scleractinia</taxon>
        <taxon>Astrocoeniina</taxon>
        <taxon>Pocilloporidae</taxon>
        <taxon>Pocillopora</taxon>
    </lineage>
</organism>
<dbReference type="SUPFAM" id="SSF53300">
    <property type="entry name" value="vWA-like"/>
    <property type="match status" value="1"/>
</dbReference>
<dbReference type="PROSITE" id="PS50234">
    <property type="entry name" value="VWFA"/>
    <property type="match status" value="1"/>
</dbReference>
<accession>A0AAU9VND1</accession>
<proteinExistence type="predicted"/>
<evidence type="ECO:0000313" key="3">
    <source>
        <dbReference type="Proteomes" id="UP001159428"/>
    </source>
</evidence>
<keyword evidence="3" id="KW-1185">Reference proteome</keyword>
<sequence>MVLRMPGKAFPEKCAWAARINRDNVIAVTSGVNPKCTSSKGLKGSDKSIFDPVNQMVCVGTAGERELFFVGAAAPCVLRSKDVDVGIVVDLSAENIPFLLTIVDSLEVDPRENHIGVIVSQGAKKIHVKLSDPAGSKDETTLLRYIQDAVRHGNLASSADDYEKSVSLAQELFRIENGGREGAQHVLLVVTDATNEFIGATSAANKINELKVNLILLNYDAANDNKIWSVELNGH</sequence>
<evidence type="ECO:0000313" key="2">
    <source>
        <dbReference type="EMBL" id="CAH3035097.1"/>
    </source>
</evidence>